<feature type="domain" description="Spore protein YkvP/CgeB glycosyl transferase-like" evidence="6">
    <location>
        <begin position="871"/>
        <end position="980"/>
    </location>
</feature>
<dbReference type="PANTHER" id="PTHR45947:SF3">
    <property type="entry name" value="SULFOQUINOVOSYL TRANSFERASE SQD2"/>
    <property type="match status" value="1"/>
</dbReference>
<dbReference type="PANTHER" id="PTHR45947">
    <property type="entry name" value="SULFOQUINOVOSYL TRANSFERASE SQD2"/>
    <property type="match status" value="1"/>
</dbReference>
<dbReference type="EMBL" id="BAABIW010000009">
    <property type="protein sequence ID" value="GAA5022822.1"/>
    <property type="molecule type" value="Genomic_DNA"/>
</dbReference>
<evidence type="ECO:0000256" key="2">
    <source>
        <dbReference type="ARBA" id="ARBA00022676"/>
    </source>
</evidence>
<evidence type="ECO:0000256" key="3">
    <source>
        <dbReference type="ARBA" id="ARBA00022679"/>
    </source>
</evidence>
<proteinExistence type="predicted"/>
<evidence type="ECO:0000256" key="1">
    <source>
        <dbReference type="ARBA" id="ARBA00021292"/>
    </source>
</evidence>
<evidence type="ECO:0000259" key="6">
    <source>
        <dbReference type="Pfam" id="PF13524"/>
    </source>
</evidence>
<feature type="domain" description="Glycosyl transferase family 1" evidence="5">
    <location>
        <begin position="465"/>
        <end position="630"/>
    </location>
</feature>
<dbReference type="Pfam" id="PF13579">
    <property type="entry name" value="Glyco_trans_4_4"/>
    <property type="match status" value="1"/>
</dbReference>
<protein>
    <recommendedName>
        <fullName evidence="1">D-inositol 3-phosphate glycosyltransferase</fullName>
    </recommendedName>
</protein>
<name>A0ABP9J8H5_9MICO</name>
<dbReference type="InterPro" id="IPR028098">
    <property type="entry name" value="Glyco_trans_4-like_N"/>
</dbReference>
<keyword evidence="2" id="KW-0328">Glycosyltransferase</keyword>
<dbReference type="InterPro" id="IPR001296">
    <property type="entry name" value="Glyco_trans_1"/>
</dbReference>
<evidence type="ECO:0000259" key="5">
    <source>
        <dbReference type="Pfam" id="PF00534"/>
    </source>
</evidence>
<feature type="coiled-coil region" evidence="4">
    <location>
        <begin position="38"/>
        <end position="96"/>
    </location>
</feature>
<dbReference type="InterPro" id="IPR050194">
    <property type="entry name" value="Glycosyltransferase_grp1"/>
</dbReference>
<organism evidence="8 9">
    <name type="scientific">Terrabacter aeriphilus</name>
    <dbReference type="NCBI Taxonomy" id="515662"/>
    <lineage>
        <taxon>Bacteria</taxon>
        <taxon>Bacillati</taxon>
        <taxon>Actinomycetota</taxon>
        <taxon>Actinomycetes</taxon>
        <taxon>Micrococcales</taxon>
        <taxon>Intrasporangiaceae</taxon>
        <taxon>Terrabacter</taxon>
    </lineage>
</organism>
<dbReference type="Pfam" id="PF13524">
    <property type="entry name" value="Glyco_trans_1_2"/>
    <property type="match status" value="1"/>
</dbReference>
<keyword evidence="9" id="KW-1185">Reference proteome</keyword>
<dbReference type="Proteomes" id="UP001500427">
    <property type="component" value="Unassembled WGS sequence"/>
</dbReference>
<keyword evidence="4" id="KW-0175">Coiled coil</keyword>
<evidence type="ECO:0000256" key="4">
    <source>
        <dbReference type="SAM" id="Coils"/>
    </source>
</evidence>
<evidence type="ECO:0000313" key="8">
    <source>
        <dbReference type="EMBL" id="GAA5022822.1"/>
    </source>
</evidence>
<dbReference type="SUPFAM" id="SSF53756">
    <property type="entry name" value="UDP-Glycosyltransferase/glycogen phosphorylase"/>
    <property type="match status" value="2"/>
</dbReference>
<accession>A0ABP9J8H5</accession>
<gene>
    <name evidence="8" type="ORF">GCM10023258_13470</name>
</gene>
<feature type="domain" description="Glycosyltransferase subfamily 4-like N-terminal" evidence="7">
    <location>
        <begin position="264"/>
        <end position="443"/>
    </location>
</feature>
<dbReference type="RefSeq" id="WP_345506684.1">
    <property type="nucleotide sequence ID" value="NZ_BAABIW010000009.1"/>
</dbReference>
<comment type="caution">
    <text evidence="8">The sequence shown here is derived from an EMBL/GenBank/DDBJ whole genome shotgun (WGS) entry which is preliminary data.</text>
</comment>
<keyword evidence="3" id="KW-0808">Transferase</keyword>
<sequence>MHADESRDQPALDRQLLADFLADPQSVWVKHRGLKSRDAAARKRISELEKQLSKLRRLEKENKDLEQRLGSANSALDAYRSETARLKADLKRLRSSQAYKIGRTLTRPAGLLRRPAGPNAAVTAGIEVAAPVDAAVTDPAVGESPGTASPPPPVPRRLSEYSFEELLARFEEQPAPDRLGHVLSRAWYQQGMVALPARLLRDHRDIAEQLDQRGRDLATRIEGADRVIAHGIELPPRADGPAYQPERGRIMYCAYSTPAFNSNGYSIRTKGVTDGLRRDGADVVVVGRAGYPWDAAADGSRPPARRHVATIGGVDYVHLPGANLGTTPIDHYVLQCADAFVREARLQRPSLIHAASNHRVGLAALIAARRLGLPFVYEVRGLWEITEASDKPGWEGTERFAEQVQLETLVATEADLVLAITAQTRDELVARGVPADRVRLATNAVDPDEYLPLPTDAAYAAAMGVRTDVPVIGFAGSMVAYEGLTTLVDAAAVLHERGIAFQVALAGSGSAQPDLEARVSELGLEEQVRFLGRVPAAQMPRMLSLFDIMPCPRLSLPVTEMVSPLKPLEGLSAGKAIVLSDVAPHVDLAGEHEERALLFPAGDAVALADVLERLITDPGLRADLGRAGRLWCIDERNWLALASTIREGHEEARRNHDSLVDADATRTLGSLRLGLIADEFTSRTLSSSVQTVPLDREGYAEQLDGLDLVFVESAWSGNGGQWHRGVGFYSDEEDRAMAGLLEACRERGIPSVFWNKEDPVHFARFVRTASRCDHVFTTDGNMVVPYLEAGVGTVRTAASLPFYAQPLIHNPLPGGRPFEQTVAYAGTYYGDRYPKRSAELSRLLGAARPHGLAIYDRQLAVPDSPYHFPAEFRRDVRGSLPYDEVIDSYKAHIANLNVNSVADSPSMFSRRVVEVAACGGVVLSGPGRGIEETFGSVIPSTGQTATWRAMLRDWSLDPQARLREAWLQMRAVLRAHTVDSALTILARTAGIPVHAPGLPTYAVVLDATRSDLLASVASQSVLPSAVCASAGADEARAALEPLGVRVLPWEEATGSVDFIGHVTEPVGRTHFEDLLLATRFGSWERIVPHTEAALEHGRPLARPLDPGQGIDSTRGLASRELLARHGDLHEALHADSTAVELLVPAPVVPLDRSADADVDATLDRSRELAGRTVVVAGHDLKFARSTIAALGAAGAEVLLDEWVSHSEHDEDQSMALLARADIVMCEWGLGNAVWYSQHVGPGQRLLVRVHSQELRRAHLSRIKHTSVDAYVFVGELVREAAVHSHGVPRAKTFVVPNPVDVVGLALDKHPGAEKTLGLVGIVPRTKRLDLALDVLEGLLEREDDYRLRVKGRTPADYPWMLDRPDEMAYYDEQYARIEKINAAHPGAVQLDGHGDDMAEWYRGIGIALSVSDFESFHLTIADGAASGALPALLAWPGSDLVYPRDWVSPSVGALVDRIATTRRDPAAYKRVARESFDAGTVMDELLDLLEGRGSDD</sequence>
<evidence type="ECO:0000313" key="9">
    <source>
        <dbReference type="Proteomes" id="UP001500427"/>
    </source>
</evidence>
<dbReference type="InterPro" id="IPR055259">
    <property type="entry name" value="YkvP/CgeB_Glyco_trans-like"/>
</dbReference>
<reference evidence="9" key="1">
    <citation type="journal article" date="2019" name="Int. J. Syst. Evol. Microbiol.">
        <title>The Global Catalogue of Microorganisms (GCM) 10K type strain sequencing project: providing services to taxonomists for standard genome sequencing and annotation.</title>
        <authorList>
            <consortium name="The Broad Institute Genomics Platform"/>
            <consortium name="The Broad Institute Genome Sequencing Center for Infectious Disease"/>
            <person name="Wu L."/>
            <person name="Ma J."/>
        </authorList>
    </citation>
    <scope>NUCLEOTIDE SEQUENCE [LARGE SCALE GENOMIC DNA]</scope>
    <source>
        <strain evidence="9">JCM 17687</strain>
    </source>
</reference>
<evidence type="ECO:0000259" key="7">
    <source>
        <dbReference type="Pfam" id="PF13579"/>
    </source>
</evidence>
<dbReference type="Pfam" id="PF00534">
    <property type="entry name" value="Glycos_transf_1"/>
    <property type="match status" value="1"/>
</dbReference>
<dbReference type="Gene3D" id="3.40.50.2000">
    <property type="entry name" value="Glycogen Phosphorylase B"/>
    <property type="match status" value="3"/>
</dbReference>